<dbReference type="HOGENOM" id="CLU_575136_0_0_1"/>
<accession>E4V4Q7</accession>
<dbReference type="OrthoDB" id="5403091at2759"/>
<dbReference type="EMBL" id="DS989829">
    <property type="protein sequence ID" value="EFR04981.1"/>
    <property type="molecule type" value="Genomic_DNA"/>
</dbReference>
<keyword evidence="3" id="KW-1185">Reference proteome</keyword>
<dbReference type="OMA" id="HECVPAY"/>
<dbReference type="PANTHER" id="PTHR38797">
    <property type="entry name" value="NUCLEAR PORE COMPLEX PROTEIN NUP85-RELATED"/>
    <property type="match status" value="1"/>
</dbReference>
<dbReference type="InterPro" id="IPR022085">
    <property type="entry name" value="OpdG"/>
</dbReference>
<sequence length="480" mass="54656">MEHEECDDRSHNCLPAYFRGSRALRTITKMYLDSEAARIREVEEAIEWISSKESLRPSGESILKKKVSNVWDMVYKFVISTDYDSPLLDSMVFFLVNLKNSPPVRQRVHDPETHLPKIVKDSNRIWKNATGQDLKIFVRKLKPSPKSSGFCEDGDPPSDTSEGGIQLPTTADTEKSDEGKAKAQEKAGQQNHDENNSSSGAVRLDTTKKTTEELNRVEVPMVNQTVQIDGMTLWNELPLLDDFLYHKFMGIGQLDRREKCSLAGLLGRMVAGGLCKYKFGCMALWLIRETLETPRLVKLDDNPDEDGHGLEDQSDEDKSKKRQVKEKKKRQQNKTVTDDQLGKEFDKLSVNDLLPPCITLLDACGKNLAYLTKTKFTVRGLYDNNQWTRVGDLAADSVGEGEEGFSTRRWMFWKSRFKRLARLEIRPLSTEARRGLSILYDSGAKSGFEFPGDREYMRRSFEYLSRNGSLLQDPSSIDLD</sequence>
<protein>
    <submittedName>
        <fullName evidence="2">Uncharacterized protein</fullName>
    </submittedName>
</protein>
<organism evidence="3">
    <name type="scientific">Arthroderma gypseum (strain ATCC MYA-4604 / CBS 118893)</name>
    <name type="common">Microsporum gypseum</name>
    <dbReference type="NCBI Taxonomy" id="535722"/>
    <lineage>
        <taxon>Eukaryota</taxon>
        <taxon>Fungi</taxon>
        <taxon>Dikarya</taxon>
        <taxon>Ascomycota</taxon>
        <taxon>Pezizomycotina</taxon>
        <taxon>Eurotiomycetes</taxon>
        <taxon>Eurotiomycetidae</taxon>
        <taxon>Onygenales</taxon>
        <taxon>Arthrodermataceae</taxon>
        <taxon>Nannizzia</taxon>
    </lineage>
</organism>
<dbReference type="InParanoid" id="E4V4Q7"/>
<evidence type="ECO:0000313" key="2">
    <source>
        <dbReference type="EMBL" id="EFR04981.1"/>
    </source>
</evidence>
<dbReference type="RefSeq" id="XP_003169816.1">
    <property type="nucleotide sequence ID" value="XM_003169768.1"/>
</dbReference>
<dbReference type="Pfam" id="PF12311">
    <property type="entry name" value="DUF3632"/>
    <property type="match status" value="1"/>
</dbReference>
<reference evidence="3" key="1">
    <citation type="journal article" date="2012" name="MBio">
        <title>Comparative genome analysis of Trichophyton rubrum and related dermatophytes reveals candidate genes involved in infection.</title>
        <authorList>
            <person name="Martinez D.A."/>
            <person name="Oliver B.G."/>
            <person name="Graeser Y."/>
            <person name="Goldberg J.M."/>
            <person name="Li W."/>
            <person name="Martinez-Rossi N.M."/>
            <person name="Monod M."/>
            <person name="Shelest E."/>
            <person name="Barton R.C."/>
            <person name="Birch E."/>
            <person name="Brakhage A.A."/>
            <person name="Chen Z."/>
            <person name="Gurr S.J."/>
            <person name="Heiman D."/>
            <person name="Heitman J."/>
            <person name="Kosti I."/>
            <person name="Rossi A."/>
            <person name="Saif S."/>
            <person name="Samalova M."/>
            <person name="Saunders C.W."/>
            <person name="Shea T."/>
            <person name="Summerbell R.C."/>
            <person name="Xu J."/>
            <person name="Young S."/>
            <person name="Zeng Q."/>
            <person name="Birren B.W."/>
            <person name="Cuomo C.A."/>
            <person name="White T.C."/>
        </authorList>
    </citation>
    <scope>NUCLEOTIDE SEQUENCE [LARGE SCALE GENOMIC DNA]</scope>
    <source>
        <strain evidence="3">ATCC MYA-4604 / CBS 118893</strain>
    </source>
</reference>
<dbReference type="AlphaFoldDB" id="E4V4Q7"/>
<feature type="region of interest" description="Disordered" evidence="1">
    <location>
        <begin position="298"/>
        <end position="336"/>
    </location>
</feature>
<feature type="compositionally biased region" description="Basic residues" evidence="1">
    <location>
        <begin position="320"/>
        <end position="332"/>
    </location>
</feature>
<name>E4V4Q7_ARTGP</name>
<evidence type="ECO:0000256" key="1">
    <source>
        <dbReference type="SAM" id="MobiDB-lite"/>
    </source>
</evidence>
<dbReference type="Proteomes" id="UP000002669">
    <property type="component" value="Unassembled WGS sequence"/>
</dbReference>
<dbReference type="GeneID" id="10025048"/>
<evidence type="ECO:0000313" key="3">
    <source>
        <dbReference type="Proteomes" id="UP000002669"/>
    </source>
</evidence>
<feature type="region of interest" description="Disordered" evidence="1">
    <location>
        <begin position="144"/>
        <end position="212"/>
    </location>
</feature>
<dbReference type="PANTHER" id="PTHR38797:SF4">
    <property type="entry name" value="NUCLEAR PORE COMPLEX PROTEIN NUP85"/>
    <property type="match status" value="1"/>
</dbReference>
<feature type="compositionally biased region" description="Basic and acidic residues" evidence="1">
    <location>
        <begin position="298"/>
        <end position="319"/>
    </location>
</feature>
<proteinExistence type="predicted"/>
<dbReference type="InterPro" id="IPR053204">
    <property type="entry name" value="Oxopyrrolidines_Biosynth-assoc"/>
</dbReference>
<gene>
    <name evidence="2" type="ORF">MGYG_07984</name>
</gene>
<feature type="compositionally biased region" description="Basic and acidic residues" evidence="1">
    <location>
        <begin position="172"/>
        <end position="195"/>
    </location>
</feature>
<feature type="compositionally biased region" description="Polar residues" evidence="1">
    <location>
        <begin position="158"/>
        <end position="171"/>
    </location>
</feature>
<dbReference type="eggNOG" id="ENOG502RQMM">
    <property type="taxonomic scope" value="Eukaryota"/>
</dbReference>
<dbReference type="VEuPathDB" id="FungiDB:MGYG_07984"/>